<dbReference type="GO" id="GO:0090415">
    <property type="term" value="F:7-hydroxymethyl chlorophyll a reductase activity"/>
    <property type="evidence" value="ECO:0007669"/>
    <property type="project" value="TreeGrafter"/>
</dbReference>
<dbReference type="GO" id="GO:0051536">
    <property type="term" value="F:iron-sulfur cluster binding"/>
    <property type="evidence" value="ECO:0007669"/>
    <property type="project" value="UniProtKB-KW"/>
</dbReference>
<dbReference type="InterPro" id="IPR007525">
    <property type="entry name" value="FrhB_FdhB_C"/>
</dbReference>
<gene>
    <name evidence="5" type="ORF">FYJ59_08775</name>
</gene>
<dbReference type="InterPro" id="IPR045220">
    <property type="entry name" value="FRHB/FDHB/HCAR-like"/>
</dbReference>
<evidence type="ECO:0000256" key="2">
    <source>
        <dbReference type="ARBA" id="ARBA00023004"/>
    </source>
</evidence>
<keyword evidence="1" id="KW-0479">Metal-binding</keyword>
<keyword evidence="6" id="KW-1185">Reference proteome</keyword>
<dbReference type="InterPro" id="IPR017900">
    <property type="entry name" value="4Fe4S_Fe_S_CS"/>
</dbReference>
<dbReference type="AlphaFoldDB" id="A0A6L5YJK2"/>
<dbReference type="EMBL" id="VUMU01000009">
    <property type="protein sequence ID" value="MST58329.1"/>
    <property type="molecule type" value="Genomic_DNA"/>
</dbReference>
<dbReference type="InterPro" id="IPR007516">
    <property type="entry name" value="Co_F420_Hydgase/DH_bsu_N"/>
</dbReference>
<dbReference type="Pfam" id="PF04432">
    <property type="entry name" value="FrhB_FdhB_C"/>
    <property type="match status" value="1"/>
</dbReference>
<name>A0A6L5YJK2_9FIRM</name>
<reference evidence="5 6" key="1">
    <citation type="submission" date="2019-08" db="EMBL/GenBank/DDBJ databases">
        <title>In-depth cultivation of the pig gut microbiome towards novel bacterial diversity and tailored functional studies.</title>
        <authorList>
            <person name="Wylensek D."/>
            <person name="Hitch T.C.A."/>
            <person name="Clavel T."/>
        </authorList>
    </citation>
    <scope>NUCLEOTIDE SEQUENCE [LARGE SCALE GENOMIC DNA]</scope>
    <source>
        <strain evidence="5 6">WCA3-601-WT-6H</strain>
    </source>
</reference>
<dbReference type="Pfam" id="PF04422">
    <property type="entry name" value="FrhB_FdhB_N"/>
    <property type="match status" value="1"/>
</dbReference>
<dbReference type="InterPro" id="IPR017896">
    <property type="entry name" value="4Fe4S_Fe-S-bd"/>
</dbReference>
<dbReference type="PROSITE" id="PS00198">
    <property type="entry name" value="4FE4S_FER_1"/>
    <property type="match status" value="1"/>
</dbReference>
<feature type="domain" description="4Fe-4S ferredoxin-type" evidence="4">
    <location>
        <begin position="1"/>
        <end position="30"/>
    </location>
</feature>
<dbReference type="Proteomes" id="UP000476055">
    <property type="component" value="Unassembled WGS sequence"/>
</dbReference>
<comment type="caution">
    <text evidence="5">The sequence shown here is derived from an EMBL/GenBank/DDBJ whole genome shotgun (WGS) entry which is preliminary data.</text>
</comment>
<evidence type="ECO:0000256" key="1">
    <source>
        <dbReference type="ARBA" id="ARBA00022723"/>
    </source>
</evidence>
<dbReference type="GO" id="GO:0033354">
    <property type="term" value="P:chlorophyll cycle"/>
    <property type="evidence" value="ECO:0007669"/>
    <property type="project" value="TreeGrafter"/>
</dbReference>
<dbReference type="RefSeq" id="WP_154496508.1">
    <property type="nucleotide sequence ID" value="NZ_VUMU01000009.1"/>
</dbReference>
<evidence type="ECO:0000313" key="6">
    <source>
        <dbReference type="Proteomes" id="UP000476055"/>
    </source>
</evidence>
<sequence length="393" mass="44396">MKKHDYAQYCVGCGLCGAKCGQKMQKTDKGYLVHANEMPDKCVEFCDEYCPASQNSINKLNTSSVWGYYEKVHIGYSSDREIRNNASSGGVLSALAIYLLDKGLIDAVIHTGKDEKLPYNTMTKISVTKQDVMKNCGSRYAISHSLLDMWEFVEPGKKYCYIGKPCDVTALKNFLEKNEMLSEQFPYIFSFFCAGMPSTQANLELLAKLNCKEECIDLTYRGNGWPGFATAVDRNGNEHQLDYVTAWGGILGRDINRFCRFCLDGIGERADISCGDAWYLLPDGNPDFTEHEGRNIVFTRNAKGNTLLQDAVRDGYIIIEPIDDVDNYLKQMQKYQFVRRSTMSVKLLACRMFGMNIPYSSKGVVKELAKHASISDKYKIFKGTIKRILTKKI</sequence>
<dbReference type="GO" id="GO:0046872">
    <property type="term" value="F:metal ion binding"/>
    <property type="evidence" value="ECO:0007669"/>
    <property type="project" value="UniProtKB-KW"/>
</dbReference>
<protein>
    <recommendedName>
        <fullName evidence="4">4Fe-4S ferredoxin-type domain-containing protein</fullName>
    </recommendedName>
</protein>
<evidence type="ECO:0000256" key="3">
    <source>
        <dbReference type="ARBA" id="ARBA00023014"/>
    </source>
</evidence>
<proteinExistence type="predicted"/>
<accession>A0A6L5YJK2</accession>
<keyword evidence="2" id="KW-0408">Iron</keyword>
<dbReference type="PROSITE" id="PS51379">
    <property type="entry name" value="4FE4S_FER_2"/>
    <property type="match status" value="1"/>
</dbReference>
<organism evidence="5 6">
    <name type="scientific">Waltera intestinalis</name>
    <dbReference type="NCBI Taxonomy" id="2606635"/>
    <lineage>
        <taxon>Bacteria</taxon>
        <taxon>Bacillati</taxon>
        <taxon>Bacillota</taxon>
        <taxon>Clostridia</taxon>
        <taxon>Lachnospirales</taxon>
        <taxon>Lachnospiraceae</taxon>
        <taxon>Waltera</taxon>
    </lineage>
</organism>
<keyword evidence="3" id="KW-0411">Iron-sulfur</keyword>
<dbReference type="PANTHER" id="PTHR31332">
    <property type="entry name" value="7-HYDROXYMETHYL CHLOROPHYLL A REDUCTASE, CHLOROPLASTIC"/>
    <property type="match status" value="1"/>
</dbReference>
<dbReference type="PANTHER" id="PTHR31332:SF0">
    <property type="entry name" value="7-HYDROXYMETHYL CHLOROPHYLL A REDUCTASE, CHLOROPLASTIC"/>
    <property type="match status" value="1"/>
</dbReference>
<evidence type="ECO:0000313" key="5">
    <source>
        <dbReference type="EMBL" id="MST58329.1"/>
    </source>
</evidence>
<evidence type="ECO:0000259" key="4">
    <source>
        <dbReference type="PROSITE" id="PS51379"/>
    </source>
</evidence>